<evidence type="ECO:0000256" key="1">
    <source>
        <dbReference type="SAM" id="MobiDB-lite"/>
    </source>
</evidence>
<feature type="region of interest" description="Disordered" evidence="1">
    <location>
        <begin position="1"/>
        <end position="56"/>
    </location>
</feature>
<name>A0A4C1X3C0_EUMVA</name>
<evidence type="ECO:0000313" key="2">
    <source>
        <dbReference type="EMBL" id="GBP56844.1"/>
    </source>
</evidence>
<sequence length="107" mass="12350">MAVPNTSCVQLPVQRLPDSSVPKNISKPLEQDIEGSSPSQNDADFEGDMSEEQGERMRQDLRVMEERYQGFSDTNMMTDYRRSLTRHFPQSTHGRRALKRSFLELND</sequence>
<dbReference type="AlphaFoldDB" id="A0A4C1X3C0"/>
<keyword evidence="3" id="KW-1185">Reference proteome</keyword>
<dbReference type="EMBL" id="BGZK01000702">
    <property type="protein sequence ID" value="GBP56844.1"/>
    <property type="molecule type" value="Genomic_DNA"/>
</dbReference>
<proteinExistence type="predicted"/>
<comment type="caution">
    <text evidence="2">The sequence shown here is derived from an EMBL/GenBank/DDBJ whole genome shotgun (WGS) entry which is preliminary data.</text>
</comment>
<evidence type="ECO:0000313" key="3">
    <source>
        <dbReference type="Proteomes" id="UP000299102"/>
    </source>
</evidence>
<accession>A0A4C1X3C0</accession>
<reference evidence="2 3" key="1">
    <citation type="journal article" date="2019" name="Commun. Biol.">
        <title>The bagworm genome reveals a unique fibroin gene that provides high tensile strength.</title>
        <authorList>
            <person name="Kono N."/>
            <person name="Nakamura H."/>
            <person name="Ohtoshi R."/>
            <person name="Tomita M."/>
            <person name="Numata K."/>
            <person name="Arakawa K."/>
        </authorList>
    </citation>
    <scope>NUCLEOTIDE SEQUENCE [LARGE SCALE GENOMIC DNA]</scope>
</reference>
<organism evidence="2 3">
    <name type="scientific">Eumeta variegata</name>
    <name type="common">Bagworm moth</name>
    <name type="synonym">Eumeta japonica</name>
    <dbReference type="NCBI Taxonomy" id="151549"/>
    <lineage>
        <taxon>Eukaryota</taxon>
        <taxon>Metazoa</taxon>
        <taxon>Ecdysozoa</taxon>
        <taxon>Arthropoda</taxon>
        <taxon>Hexapoda</taxon>
        <taxon>Insecta</taxon>
        <taxon>Pterygota</taxon>
        <taxon>Neoptera</taxon>
        <taxon>Endopterygota</taxon>
        <taxon>Lepidoptera</taxon>
        <taxon>Glossata</taxon>
        <taxon>Ditrysia</taxon>
        <taxon>Tineoidea</taxon>
        <taxon>Psychidae</taxon>
        <taxon>Oiketicinae</taxon>
        <taxon>Eumeta</taxon>
    </lineage>
</organism>
<protein>
    <submittedName>
        <fullName evidence="2">Uncharacterized protein</fullName>
    </submittedName>
</protein>
<dbReference type="OrthoDB" id="8063408at2759"/>
<feature type="region of interest" description="Disordered" evidence="1">
    <location>
        <begin position="85"/>
        <end position="107"/>
    </location>
</feature>
<feature type="compositionally biased region" description="Acidic residues" evidence="1">
    <location>
        <begin position="43"/>
        <end position="52"/>
    </location>
</feature>
<dbReference type="Proteomes" id="UP000299102">
    <property type="component" value="Unassembled WGS sequence"/>
</dbReference>
<gene>
    <name evidence="2" type="ORF">EVAR_41480_1</name>
</gene>